<sequence length="125" mass="13219">MFVIGMIAVIIGASLLLSPIEFEASAGIHLDNEANILSEVRAPGGTLMAAGILIASGAFISGMTYISILLAALFYFAYGISRTISILLDGLPSDTLIIATVSEIMIGLISLYILFKFSKPQYQGD</sequence>
<gene>
    <name evidence="2" type="ORF">MYP_3751</name>
</gene>
<dbReference type="STRING" id="153721.MYP_3751"/>
<reference evidence="2 3" key="1">
    <citation type="submission" date="2014-09" db="EMBL/GenBank/DDBJ databases">
        <title>Sporocytophaga myxococcoides PG-01 genome sequencing.</title>
        <authorList>
            <person name="Liu L."/>
            <person name="Gao P.J."/>
            <person name="Chen G.J."/>
            <person name="Wang L.S."/>
        </authorList>
    </citation>
    <scope>NUCLEOTIDE SEQUENCE [LARGE SCALE GENOMIC DNA]</scope>
    <source>
        <strain evidence="2 3">PG-01</strain>
    </source>
</reference>
<proteinExistence type="predicted"/>
<comment type="caution">
    <text evidence="2">The sequence shown here is derived from an EMBL/GenBank/DDBJ whole genome shotgun (WGS) entry which is preliminary data.</text>
</comment>
<evidence type="ECO:0008006" key="4">
    <source>
        <dbReference type="Google" id="ProtNLM"/>
    </source>
</evidence>
<accession>A0A098LHR0</accession>
<dbReference type="EMBL" id="BBLT01000008">
    <property type="protein sequence ID" value="GAL86521.1"/>
    <property type="molecule type" value="Genomic_DNA"/>
</dbReference>
<feature type="transmembrane region" description="Helical" evidence="1">
    <location>
        <begin position="96"/>
        <end position="115"/>
    </location>
</feature>
<protein>
    <recommendedName>
        <fullName evidence="4">DUF4345 domain-containing protein</fullName>
    </recommendedName>
</protein>
<dbReference type="AlphaFoldDB" id="A0A098LHR0"/>
<keyword evidence="1" id="KW-0812">Transmembrane</keyword>
<evidence type="ECO:0000313" key="3">
    <source>
        <dbReference type="Proteomes" id="UP000030185"/>
    </source>
</evidence>
<keyword evidence="1" id="KW-0472">Membrane</keyword>
<feature type="transmembrane region" description="Helical" evidence="1">
    <location>
        <begin position="50"/>
        <end position="76"/>
    </location>
</feature>
<evidence type="ECO:0000256" key="1">
    <source>
        <dbReference type="SAM" id="Phobius"/>
    </source>
</evidence>
<keyword evidence="1" id="KW-1133">Transmembrane helix</keyword>
<evidence type="ECO:0000313" key="2">
    <source>
        <dbReference type="EMBL" id="GAL86521.1"/>
    </source>
</evidence>
<keyword evidence="3" id="KW-1185">Reference proteome</keyword>
<dbReference type="Pfam" id="PF14248">
    <property type="entry name" value="DUF4345"/>
    <property type="match status" value="1"/>
</dbReference>
<organism evidence="2 3">
    <name type="scientific">Sporocytophaga myxococcoides</name>
    <dbReference type="NCBI Taxonomy" id="153721"/>
    <lineage>
        <taxon>Bacteria</taxon>
        <taxon>Pseudomonadati</taxon>
        <taxon>Bacteroidota</taxon>
        <taxon>Cytophagia</taxon>
        <taxon>Cytophagales</taxon>
        <taxon>Cytophagaceae</taxon>
        <taxon>Sporocytophaga</taxon>
    </lineage>
</organism>
<dbReference type="eggNOG" id="ENOG5032GFV">
    <property type="taxonomic scope" value="Bacteria"/>
</dbReference>
<dbReference type="Proteomes" id="UP000030185">
    <property type="component" value="Unassembled WGS sequence"/>
</dbReference>
<name>A0A098LHR0_9BACT</name>
<dbReference type="InterPro" id="IPR025597">
    <property type="entry name" value="DUF4345"/>
</dbReference>